<dbReference type="Pfam" id="PF01842">
    <property type="entry name" value="ACT"/>
    <property type="match status" value="1"/>
</dbReference>
<dbReference type="SUPFAM" id="SSF55021">
    <property type="entry name" value="ACT-like"/>
    <property type="match status" value="1"/>
</dbReference>
<evidence type="ECO:0000256" key="2">
    <source>
        <dbReference type="ARBA" id="ARBA00013147"/>
    </source>
</evidence>
<dbReference type="Gene3D" id="3.30.70.260">
    <property type="match status" value="1"/>
</dbReference>
<reference evidence="11 12" key="1">
    <citation type="submission" date="2018-08" db="EMBL/GenBank/DDBJ databases">
        <title>Draft genome of the lignicolous fungus Coniochaeta pulveracea.</title>
        <authorList>
            <person name="Borstlap C.J."/>
            <person name="De Witt R.N."/>
            <person name="Botha A."/>
            <person name="Volschenk H."/>
        </authorList>
    </citation>
    <scope>NUCLEOTIDE SEQUENCE [LARGE SCALE GENOMIC DNA]</scope>
    <source>
        <strain evidence="11 12">CAB683</strain>
    </source>
</reference>
<evidence type="ECO:0000256" key="8">
    <source>
        <dbReference type="SAM" id="MobiDB-lite"/>
    </source>
</evidence>
<dbReference type="Gene3D" id="3.40.190.10">
    <property type="entry name" value="Periplasmic binding protein-like II"/>
    <property type="match status" value="2"/>
</dbReference>
<dbReference type="PROSITE" id="PS51671">
    <property type="entry name" value="ACT"/>
    <property type="match status" value="1"/>
</dbReference>
<dbReference type="Pfam" id="PF00800">
    <property type="entry name" value="PDT"/>
    <property type="match status" value="1"/>
</dbReference>
<dbReference type="PANTHER" id="PTHR21022">
    <property type="entry name" value="PREPHENATE DEHYDRATASE P PROTEIN"/>
    <property type="match status" value="1"/>
</dbReference>
<feature type="domain" description="ACT" evidence="10">
    <location>
        <begin position="240"/>
        <end position="315"/>
    </location>
</feature>
<evidence type="ECO:0000256" key="3">
    <source>
        <dbReference type="ARBA" id="ARBA00022605"/>
    </source>
</evidence>
<keyword evidence="4" id="KW-0057">Aromatic amino acid biosynthesis</keyword>
<dbReference type="EMBL" id="QVQW01000041">
    <property type="protein sequence ID" value="RKU43550.1"/>
    <property type="molecule type" value="Genomic_DNA"/>
</dbReference>
<comment type="caution">
    <text evidence="11">The sequence shown here is derived from an EMBL/GenBank/DDBJ whole genome shotgun (WGS) entry which is preliminary data.</text>
</comment>
<dbReference type="CDD" id="cd13532">
    <property type="entry name" value="PBP2_PDT_like"/>
    <property type="match status" value="1"/>
</dbReference>
<feature type="region of interest" description="Disordered" evidence="8">
    <location>
        <begin position="106"/>
        <end position="126"/>
    </location>
</feature>
<dbReference type="FunFam" id="3.40.190.10:FF:000034">
    <property type="entry name" value="Chorismate mutase/prephenate dehydratase"/>
    <property type="match status" value="1"/>
</dbReference>
<dbReference type="InterPro" id="IPR001086">
    <property type="entry name" value="Preph_deHydtase"/>
</dbReference>
<feature type="compositionally biased region" description="Low complexity" evidence="8">
    <location>
        <begin position="106"/>
        <end position="120"/>
    </location>
</feature>
<name>A0A420Y706_9PEZI</name>
<organism evidence="11 12">
    <name type="scientific">Coniochaeta pulveracea</name>
    <dbReference type="NCBI Taxonomy" id="177199"/>
    <lineage>
        <taxon>Eukaryota</taxon>
        <taxon>Fungi</taxon>
        <taxon>Dikarya</taxon>
        <taxon>Ascomycota</taxon>
        <taxon>Pezizomycotina</taxon>
        <taxon>Sordariomycetes</taxon>
        <taxon>Sordariomycetidae</taxon>
        <taxon>Coniochaetales</taxon>
        <taxon>Coniochaetaceae</taxon>
        <taxon>Coniochaeta</taxon>
    </lineage>
</organism>
<dbReference type="Proteomes" id="UP000275385">
    <property type="component" value="Unassembled WGS sequence"/>
</dbReference>
<dbReference type="STRING" id="177199.A0A420Y706"/>
<keyword evidence="12" id="KW-1185">Reference proteome</keyword>
<evidence type="ECO:0000256" key="6">
    <source>
        <dbReference type="ARBA" id="ARBA00023239"/>
    </source>
</evidence>
<sequence>MTSSEPTPARSRVAFLGPYSSYTHQATRSVFPEENFDLSPTVTIKEIFDVVQSSGTDLGVVPFENSTHGPVLFTLDALSDRQSLYQDLTVVGEIYLDVHHCLVGRPSSSTPSSTQQPQPSHGVPLPPLTHIKRVYSHPQAFGQTQAFFSKYLKGVETLETSSTSKAAQLAAEDETGTSAAVASALSATTNNLAILASNIEDRDDNTTRFLIIARQPTTASTDSLPTSVQDTKIKPLKSLVSFTVPHRSPGALSNVLDVFKRHGLNLTSINTTPSRTRPFQYMFFVEFSGSLDDGEEVEKELWEATESFRLWGCWVNQRD</sequence>
<comment type="catalytic activity">
    <reaction evidence="7">
        <text>prephenate + H(+) = 3-phenylpyruvate + CO2 + H2O</text>
        <dbReference type="Rhea" id="RHEA:21648"/>
        <dbReference type="ChEBI" id="CHEBI:15377"/>
        <dbReference type="ChEBI" id="CHEBI:15378"/>
        <dbReference type="ChEBI" id="CHEBI:16526"/>
        <dbReference type="ChEBI" id="CHEBI:18005"/>
        <dbReference type="ChEBI" id="CHEBI:29934"/>
        <dbReference type="EC" id="4.2.1.51"/>
    </reaction>
</comment>
<gene>
    <name evidence="11" type="primary">PHA2</name>
    <name evidence="11" type="ORF">DL546_001560</name>
</gene>
<dbReference type="OrthoDB" id="983542at2759"/>
<keyword evidence="5" id="KW-0584">Phenylalanine biosynthesis</keyword>
<evidence type="ECO:0000256" key="7">
    <source>
        <dbReference type="ARBA" id="ARBA00047848"/>
    </source>
</evidence>
<evidence type="ECO:0000313" key="11">
    <source>
        <dbReference type="EMBL" id="RKU43550.1"/>
    </source>
</evidence>
<feature type="domain" description="Prephenate dehydratase" evidence="9">
    <location>
        <begin position="12"/>
        <end position="214"/>
    </location>
</feature>
<accession>A0A420Y706</accession>
<keyword evidence="3" id="KW-0028">Amino-acid biosynthesis</keyword>
<evidence type="ECO:0000259" key="10">
    <source>
        <dbReference type="PROSITE" id="PS51671"/>
    </source>
</evidence>
<dbReference type="CDD" id="cd04905">
    <property type="entry name" value="ACT_CM-PDT"/>
    <property type="match status" value="1"/>
</dbReference>
<dbReference type="InterPro" id="IPR008242">
    <property type="entry name" value="Chor_mutase/pphenate_deHydtase"/>
</dbReference>
<proteinExistence type="predicted"/>
<dbReference type="UniPathway" id="UPA00121">
    <property type="reaction ID" value="UER00345"/>
</dbReference>
<dbReference type="GO" id="GO:0005737">
    <property type="term" value="C:cytoplasm"/>
    <property type="evidence" value="ECO:0007669"/>
    <property type="project" value="TreeGrafter"/>
</dbReference>
<dbReference type="GO" id="GO:0004664">
    <property type="term" value="F:prephenate dehydratase activity"/>
    <property type="evidence" value="ECO:0007669"/>
    <property type="project" value="UniProtKB-EC"/>
</dbReference>
<keyword evidence="6" id="KW-0456">Lyase</keyword>
<dbReference type="InterPro" id="IPR002912">
    <property type="entry name" value="ACT_dom"/>
</dbReference>
<evidence type="ECO:0000256" key="5">
    <source>
        <dbReference type="ARBA" id="ARBA00023222"/>
    </source>
</evidence>
<evidence type="ECO:0000259" key="9">
    <source>
        <dbReference type="PROSITE" id="PS51171"/>
    </source>
</evidence>
<dbReference type="SUPFAM" id="SSF53850">
    <property type="entry name" value="Periplasmic binding protein-like II"/>
    <property type="match status" value="1"/>
</dbReference>
<comment type="pathway">
    <text evidence="1">Amino-acid biosynthesis; L-phenylalanine biosynthesis; phenylpyruvate from prephenate: step 1/1.</text>
</comment>
<dbReference type="AlphaFoldDB" id="A0A420Y706"/>
<dbReference type="PROSITE" id="PS51171">
    <property type="entry name" value="PREPHENATE_DEHYDR_3"/>
    <property type="match status" value="1"/>
</dbReference>
<dbReference type="EC" id="4.2.1.51" evidence="2"/>
<dbReference type="GO" id="GO:0009094">
    <property type="term" value="P:L-phenylalanine biosynthetic process"/>
    <property type="evidence" value="ECO:0007669"/>
    <property type="project" value="UniProtKB-UniPathway"/>
</dbReference>
<dbReference type="PANTHER" id="PTHR21022:SF19">
    <property type="entry name" value="PREPHENATE DEHYDRATASE-RELATED"/>
    <property type="match status" value="1"/>
</dbReference>
<protein>
    <recommendedName>
        <fullName evidence="2">prephenate dehydratase</fullName>
        <ecNumber evidence="2">4.2.1.51</ecNumber>
    </recommendedName>
</protein>
<dbReference type="PIRSF" id="PIRSF001500">
    <property type="entry name" value="Chor_mut_pdt_Ppr"/>
    <property type="match status" value="1"/>
</dbReference>
<evidence type="ECO:0000256" key="4">
    <source>
        <dbReference type="ARBA" id="ARBA00023141"/>
    </source>
</evidence>
<dbReference type="InterPro" id="IPR045865">
    <property type="entry name" value="ACT-like_dom_sf"/>
</dbReference>
<evidence type="ECO:0000313" key="12">
    <source>
        <dbReference type="Proteomes" id="UP000275385"/>
    </source>
</evidence>
<evidence type="ECO:0000256" key="1">
    <source>
        <dbReference type="ARBA" id="ARBA00004741"/>
    </source>
</evidence>